<evidence type="ECO:0000256" key="1">
    <source>
        <dbReference type="ARBA" id="ARBA00022553"/>
    </source>
</evidence>
<dbReference type="Proteomes" id="UP001201980">
    <property type="component" value="Unassembled WGS sequence"/>
</dbReference>
<evidence type="ECO:0000259" key="6">
    <source>
        <dbReference type="PROSITE" id="PS50110"/>
    </source>
</evidence>
<keyword evidence="1 2" id="KW-0597">Phosphoprotein</keyword>
<organism evidence="7 8">
    <name type="scientific">Zalerion maritima</name>
    <dbReference type="NCBI Taxonomy" id="339359"/>
    <lineage>
        <taxon>Eukaryota</taxon>
        <taxon>Fungi</taxon>
        <taxon>Dikarya</taxon>
        <taxon>Ascomycota</taxon>
        <taxon>Pezizomycotina</taxon>
        <taxon>Sordariomycetes</taxon>
        <taxon>Lulworthiomycetidae</taxon>
        <taxon>Lulworthiales</taxon>
        <taxon>Lulworthiaceae</taxon>
        <taxon>Zalerion</taxon>
    </lineage>
</organism>
<gene>
    <name evidence="7" type="ORF">MKZ38_004759</name>
</gene>
<dbReference type="SUPFAM" id="SSF47384">
    <property type="entry name" value="Homodimeric domain of signal transducing histidine kinase"/>
    <property type="match status" value="1"/>
</dbReference>
<dbReference type="SMART" id="SM00387">
    <property type="entry name" value="HATPase_c"/>
    <property type="match status" value="1"/>
</dbReference>
<dbReference type="Gene3D" id="1.10.287.130">
    <property type="match status" value="1"/>
</dbReference>
<dbReference type="Pfam" id="PF02518">
    <property type="entry name" value="HATPase_c"/>
    <property type="match status" value="1"/>
</dbReference>
<evidence type="ECO:0000256" key="2">
    <source>
        <dbReference type="PROSITE-ProRule" id="PRU00169"/>
    </source>
</evidence>
<dbReference type="InterPro" id="IPR036890">
    <property type="entry name" value="HATPase_C_sf"/>
</dbReference>
<dbReference type="InterPro" id="IPR050956">
    <property type="entry name" value="2C_system_His_kinase"/>
</dbReference>
<dbReference type="Gene3D" id="3.40.50.2300">
    <property type="match status" value="1"/>
</dbReference>
<feature type="coiled-coil region" evidence="3">
    <location>
        <begin position="774"/>
        <end position="801"/>
    </location>
</feature>
<dbReference type="PROSITE" id="PS50109">
    <property type="entry name" value="HIS_KIN"/>
    <property type="match status" value="1"/>
</dbReference>
<accession>A0AAD5RY18</accession>
<dbReference type="Gene3D" id="3.30.565.10">
    <property type="entry name" value="Histidine kinase-like ATPase, C-terminal domain"/>
    <property type="match status" value="1"/>
</dbReference>
<sequence length="1449" mass="160546">MTIPAPPHHKPELRRGSSYPVTVKKLNQHASRSQSLQDVSLLRRTSTMYVDMLGLGIADLLEADARPTFVVAVDSQRKSASSASSSSVSTSASTPTRNSTSSTLSATSLSPLPAPASVVAAPSIVYCNPALAKSSDLFNDLLSLPSDTKSKFWKWATSAFPPTSSESSECGSQYQGFGILWTRTLVDRKWIVIGANEQVPSAEPPRKIRLDTQNTANGTHNPNRLPVRLPHDSPSNVASSYNNSVSVSSHSPRWVLPEFMPHQEPFLDVVQSVSWEQTPVGPMDSWHPRLQQTFRQIVVDSRPIAIFWGPEHTVIYNEAYSKFVGSKHPSLLGRCVDDAWPEASKSLKETMKTAATKKRATVEYESRYFVPRPDGLLEETYLKWSIIPITENDGCLGFIHPVLETTSMRLWERRMKMLIDLGEVLASSRDVKSYWSKTVEELESVNPNNDIPLAILYSVEEDDEMPSQPGYSGGKTLNFEGSLGVPEDHPIVPAKLPLRTSSEGLSTCFREALQSSHPILAQTKDGTLPIRLLEGLRWRGFGDACRAAVICPIRPTKEENVMGLLFLGLNPRRPYDNDYQQYISLLNQKLTTSLASTVLLEEETRRRRNVAEQAAYDQAILKKELASKQQEANESMQRFSAVAEFVPIGMCFGDTEGNISYANDAWYRITGHPRMSVEKGGFLRCVVEEDQPKFSSAYAELEDSDTAEFEFRVRVADSHLLSPITGGRPQTFGATNFGYYGLDEPQERFVSAAAKVESRGRDGSIAILTCLTDITTHKKNADEAIRRAQQAENLKRMAELSTVGMYDMDLEGRLISANNVFYEMCGIDGTALGTHDVKPWEVAVRTEDKHLIKGCLKKLVQEGTSQNAEVRLRTPWVIDDGAGHEVAAPRWVNATLMPIKSKSGIIESFTGCFSDVSLQKWQLQRERARKEEVIESKRLQDSFIDMTSHEMRNPLSAMIHCADAVIFSLTKLQNSWKTSPEMTAASHYRLKATNVAGEVDVKTLVANSIDNGETIISCAQHQKRIVDDILTMSKLNSKLLAVTPITVDPTQIVQEALRMFSVEARRVDIDLSMVVDQSYYSKGSRFLALDPSRMKQVLINLLTNALKFTKAGNTRNVSVTMRASSTRPSSESCGVEFIPRASPVGQESFPQPALEGRGPPVYLIFEVRDTGQGLTDKEKSNLFKRFGQADVKTHVKYGGSGLGLFISRSLAELQRGAIGVSSRPGVGSTFAFFIEAYQPTDEELVEAKMNHAALSATTMSSVPTAHAKVSPRNMNSTPSPRPDIVPVKIQGILVVEDNLVNQRITRRGLEDAGFEVDVANHGAEALDKLKQTQWMNIPSKDSNGFTRPYSEAKPTVTPLGVILMDVEMPIMDGLTCTRRIREMEESGLIQGHVPIIAVSANARTEQILQAKSAGCDDVLVKPYRMPELIQKMQVVIRRLREPDSSRRSH</sequence>
<dbReference type="Pfam" id="PF26131">
    <property type="entry name" value="PAS-like"/>
    <property type="match status" value="1"/>
</dbReference>
<evidence type="ECO:0000256" key="3">
    <source>
        <dbReference type="SAM" id="Coils"/>
    </source>
</evidence>
<dbReference type="InterPro" id="IPR005467">
    <property type="entry name" value="His_kinase_dom"/>
</dbReference>
<dbReference type="InterPro" id="IPR004358">
    <property type="entry name" value="Sig_transdc_His_kin-like_C"/>
</dbReference>
<name>A0AAD5RY18_9PEZI</name>
<feature type="region of interest" description="Disordered" evidence="4">
    <location>
        <begin position="81"/>
        <end position="108"/>
    </location>
</feature>
<keyword evidence="3" id="KW-0175">Coiled coil</keyword>
<feature type="domain" description="Response regulatory" evidence="6">
    <location>
        <begin position="1291"/>
        <end position="1436"/>
    </location>
</feature>
<dbReference type="InterPro" id="IPR035965">
    <property type="entry name" value="PAS-like_dom_sf"/>
</dbReference>
<dbReference type="InterPro" id="IPR058846">
    <property type="entry name" value="PAS-like"/>
</dbReference>
<dbReference type="CDD" id="cd17546">
    <property type="entry name" value="REC_hyHK_CKI1_RcsC-like"/>
    <property type="match status" value="1"/>
</dbReference>
<reference evidence="7" key="1">
    <citation type="submission" date="2022-07" db="EMBL/GenBank/DDBJ databases">
        <title>Draft genome sequence of Zalerion maritima ATCC 34329, a (micro)plastics degrading marine fungus.</title>
        <authorList>
            <person name="Paco A."/>
            <person name="Goncalves M.F.M."/>
            <person name="Rocha-Santos T.A.P."/>
            <person name="Alves A."/>
        </authorList>
    </citation>
    <scope>NUCLEOTIDE SEQUENCE</scope>
    <source>
        <strain evidence="7">ATCC 34329</strain>
    </source>
</reference>
<dbReference type="InterPro" id="IPR003661">
    <property type="entry name" value="HisK_dim/P_dom"/>
</dbReference>
<dbReference type="InterPro" id="IPR036097">
    <property type="entry name" value="HisK_dim/P_sf"/>
</dbReference>
<dbReference type="PROSITE" id="PS50110">
    <property type="entry name" value="RESPONSE_REGULATORY"/>
    <property type="match status" value="1"/>
</dbReference>
<dbReference type="SUPFAM" id="SSF55785">
    <property type="entry name" value="PYP-like sensor domain (PAS domain)"/>
    <property type="match status" value="2"/>
</dbReference>
<dbReference type="PANTHER" id="PTHR43719">
    <property type="entry name" value="TWO-COMPONENT HISTIDINE KINASE"/>
    <property type="match status" value="1"/>
</dbReference>
<comment type="caution">
    <text evidence="7">The sequence shown here is derived from an EMBL/GenBank/DDBJ whole genome shotgun (WGS) entry which is preliminary data.</text>
</comment>
<dbReference type="EMBL" id="JAKWBI020000027">
    <property type="protein sequence ID" value="KAJ2905684.1"/>
    <property type="molecule type" value="Genomic_DNA"/>
</dbReference>
<dbReference type="SUPFAM" id="SSF52172">
    <property type="entry name" value="CheY-like"/>
    <property type="match status" value="1"/>
</dbReference>
<dbReference type="InterPro" id="IPR003594">
    <property type="entry name" value="HATPase_dom"/>
</dbReference>
<proteinExistence type="predicted"/>
<dbReference type="PRINTS" id="PR00344">
    <property type="entry name" value="BCTRLSENSOR"/>
</dbReference>
<evidence type="ECO:0000256" key="4">
    <source>
        <dbReference type="SAM" id="MobiDB-lite"/>
    </source>
</evidence>
<dbReference type="InterPro" id="IPR000014">
    <property type="entry name" value="PAS"/>
</dbReference>
<keyword evidence="8" id="KW-1185">Reference proteome</keyword>
<dbReference type="Pfam" id="PF00072">
    <property type="entry name" value="Response_reg"/>
    <property type="match status" value="1"/>
</dbReference>
<dbReference type="PANTHER" id="PTHR43719:SF30">
    <property type="entry name" value="TWO-COMPONENT SYSTEM RESPONSE REGULATOR"/>
    <property type="match status" value="1"/>
</dbReference>
<dbReference type="SMART" id="SM00091">
    <property type="entry name" value="PAS"/>
    <property type="match status" value="3"/>
</dbReference>
<dbReference type="SMART" id="SM00448">
    <property type="entry name" value="REC"/>
    <property type="match status" value="1"/>
</dbReference>
<dbReference type="Pfam" id="PF13188">
    <property type="entry name" value="PAS_8"/>
    <property type="match status" value="1"/>
</dbReference>
<evidence type="ECO:0000259" key="5">
    <source>
        <dbReference type="PROSITE" id="PS50109"/>
    </source>
</evidence>
<evidence type="ECO:0000313" key="7">
    <source>
        <dbReference type="EMBL" id="KAJ2905684.1"/>
    </source>
</evidence>
<evidence type="ECO:0000313" key="8">
    <source>
        <dbReference type="Proteomes" id="UP001201980"/>
    </source>
</evidence>
<feature type="domain" description="Histidine kinase" evidence="5">
    <location>
        <begin position="946"/>
        <end position="1238"/>
    </location>
</feature>
<dbReference type="InterPro" id="IPR001789">
    <property type="entry name" value="Sig_transdc_resp-reg_receiver"/>
</dbReference>
<dbReference type="NCBIfam" id="TIGR00229">
    <property type="entry name" value="sensory_box"/>
    <property type="match status" value="1"/>
</dbReference>
<dbReference type="Gene3D" id="3.30.450.20">
    <property type="entry name" value="PAS domain"/>
    <property type="match status" value="3"/>
</dbReference>
<dbReference type="CDD" id="cd00082">
    <property type="entry name" value="HisKA"/>
    <property type="match status" value="1"/>
</dbReference>
<feature type="modified residue" description="4-aspartylphosphate" evidence="2">
    <location>
        <position position="1365"/>
    </location>
</feature>
<dbReference type="SUPFAM" id="SSF55874">
    <property type="entry name" value="ATPase domain of HSP90 chaperone/DNA topoisomerase II/histidine kinase"/>
    <property type="match status" value="1"/>
</dbReference>
<dbReference type="GO" id="GO:0000155">
    <property type="term" value="F:phosphorelay sensor kinase activity"/>
    <property type="evidence" value="ECO:0007669"/>
    <property type="project" value="InterPro"/>
</dbReference>
<dbReference type="InterPro" id="IPR011006">
    <property type="entry name" value="CheY-like_superfamily"/>
</dbReference>
<protein>
    <submittedName>
        <fullName evidence="7">Uncharacterized protein</fullName>
    </submittedName>
</protein>